<name>A0ABT5UFE1_9GAMM</name>
<sequence length="115" mass="12883">MQALDHLLSVSADGLTIHHDSQAIHNNVQEWFANAQFTIADNPAWGHNLSPFRFAPQSEDTAVALEISIVKKLSQDVEWLSIQGIRVSWPAIDVMQVVIRHQMGTTNLQLSNKEL</sequence>
<dbReference type="EMBL" id="JAPMOU010000051">
    <property type="protein sequence ID" value="MDE1465094.1"/>
    <property type="molecule type" value="Genomic_DNA"/>
</dbReference>
<gene>
    <name evidence="1" type="ORF">ORQ98_24330</name>
</gene>
<keyword evidence="2" id="KW-1185">Reference proteome</keyword>
<reference evidence="1 2" key="1">
    <citation type="submission" date="2022-11" db="EMBL/GenBank/DDBJ databases">
        <title>Spartinivicinus poritis sp. nov., isolated from scleractinian coral Porites lutea.</title>
        <authorList>
            <person name="Zhang G."/>
            <person name="Cai L."/>
            <person name="Wei Q."/>
        </authorList>
    </citation>
    <scope>NUCLEOTIDE SEQUENCE [LARGE SCALE GENOMIC DNA]</scope>
    <source>
        <strain evidence="1 2">A2-2</strain>
    </source>
</reference>
<comment type="caution">
    <text evidence="1">The sequence shown here is derived from an EMBL/GenBank/DDBJ whole genome shotgun (WGS) entry which is preliminary data.</text>
</comment>
<evidence type="ECO:0000313" key="1">
    <source>
        <dbReference type="EMBL" id="MDE1465094.1"/>
    </source>
</evidence>
<dbReference type="Proteomes" id="UP001528823">
    <property type="component" value="Unassembled WGS sequence"/>
</dbReference>
<protein>
    <submittedName>
        <fullName evidence="1">Uncharacterized protein</fullName>
    </submittedName>
</protein>
<dbReference type="RefSeq" id="WP_274691405.1">
    <property type="nucleotide sequence ID" value="NZ_JAPMOU010000051.1"/>
</dbReference>
<proteinExistence type="predicted"/>
<organism evidence="1 2">
    <name type="scientific">Spartinivicinus poritis</name>
    <dbReference type="NCBI Taxonomy" id="2994640"/>
    <lineage>
        <taxon>Bacteria</taxon>
        <taxon>Pseudomonadati</taxon>
        <taxon>Pseudomonadota</taxon>
        <taxon>Gammaproteobacteria</taxon>
        <taxon>Oceanospirillales</taxon>
        <taxon>Zooshikellaceae</taxon>
        <taxon>Spartinivicinus</taxon>
    </lineage>
</organism>
<accession>A0ABT5UFE1</accession>
<evidence type="ECO:0000313" key="2">
    <source>
        <dbReference type="Proteomes" id="UP001528823"/>
    </source>
</evidence>